<dbReference type="InterPro" id="IPR043502">
    <property type="entry name" value="DNA/RNA_pol_sf"/>
</dbReference>
<proteinExistence type="predicted"/>
<evidence type="ECO:0000313" key="3">
    <source>
        <dbReference type="Proteomes" id="UP000283975"/>
    </source>
</evidence>
<dbReference type="GO" id="GO:0003720">
    <property type="term" value="F:telomerase activity"/>
    <property type="evidence" value="ECO:0007669"/>
    <property type="project" value="InterPro"/>
</dbReference>
<reference evidence="2 3" key="1">
    <citation type="submission" date="2018-08" db="EMBL/GenBank/DDBJ databases">
        <title>A genome reference for cultivated species of the human gut microbiota.</title>
        <authorList>
            <person name="Zou Y."/>
            <person name="Xue W."/>
            <person name="Luo G."/>
        </authorList>
    </citation>
    <scope>NUCLEOTIDE SEQUENCE [LARGE SCALE GENOMIC DNA]</scope>
    <source>
        <strain evidence="2 3">AM35-14</strain>
    </source>
</reference>
<dbReference type="PROSITE" id="PS50878">
    <property type="entry name" value="RT_POL"/>
    <property type="match status" value="1"/>
</dbReference>
<dbReference type="GO" id="GO:0000723">
    <property type="term" value="P:telomere maintenance"/>
    <property type="evidence" value="ECO:0007669"/>
    <property type="project" value="InterPro"/>
</dbReference>
<gene>
    <name evidence="2" type="ORF">DW839_09845</name>
</gene>
<dbReference type="InterPro" id="IPR051083">
    <property type="entry name" value="GrpII_Intron_Splice-Mob/Def"/>
</dbReference>
<dbReference type="InterPro" id="IPR003545">
    <property type="entry name" value="Telomerase_RT"/>
</dbReference>
<evidence type="ECO:0000259" key="1">
    <source>
        <dbReference type="PROSITE" id="PS50878"/>
    </source>
</evidence>
<dbReference type="PANTHER" id="PTHR34047:SF8">
    <property type="entry name" value="PROTEIN YKFC"/>
    <property type="match status" value="1"/>
</dbReference>
<dbReference type="SUPFAM" id="SSF56672">
    <property type="entry name" value="DNA/RNA polymerases"/>
    <property type="match status" value="1"/>
</dbReference>
<dbReference type="PANTHER" id="PTHR34047">
    <property type="entry name" value="NUCLEAR INTRON MATURASE 1, MITOCHONDRIAL-RELATED"/>
    <property type="match status" value="1"/>
</dbReference>
<dbReference type="Proteomes" id="UP000283975">
    <property type="component" value="Unassembled WGS sequence"/>
</dbReference>
<evidence type="ECO:0000313" key="2">
    <source>
        <dbReference type="EMBL" id="RHC56604.1"/>
    </source>
</evidence>
<organism evidence="2 3">
    <name type="scientific">Enterocloster bolteae</name>
    <dbReference type="NCBI Taxonomy" id="208479"/>
    <lineage>
        <taxon>Bacteria</taxon>
        <taxon>Bacillati</taxon>
        <taxon>Bacillota</taxon>
        <taxon>Clostridia</taxon>
        <taxon>Lachnospirales</taxon>
        <taxon>Lachnospiraceae</taxon>
        <taxon>Enterocloster</taxon>
    </lineage>
</organism>
<accession>A0A414AXF9</accession>
<feature type="domain" description="Reverse transcriptase" evidence="1">
    <location>
        <begin position="1"/>
        <end position="251"/>
    </location>
</feature>
<protein>
    <recommendedName>
        <fullName evidence="1">Reverse transcriptase domain-containing protein</fullName>
    </recommendedName>
</protein>
<dbReference type="PRINTS" id="PR01365">
    <property type="entry name" value="TELOMERASERT"/>
</dbReference>
<dbReference type="GO" id="GO:0003677">
    <property type="term" value="F:DNA binding"/>
    <property type="evidence" value="ECO:0007669"/>
    <property type="project" value="InterPro"/>
</dbReference>
<sequence>MHIGINLKKNNIHFAKQAFDFIKESKDCYIIIGDFTNFFDSLDHEYLKERLCELYNTTRLSDDLCELYNTTRLSDDLYAVYKNITKYSKWELEDLLKLNNLATKDEDINVLNKKSRVLDIKDFRKFKSKYIVPNRDNYGIPQGSAISAILSNTYMMNCDRVINSLVKKNNGLYMRYSDDFIVVLPRVNEERFKKLFNMVTGELCSVPNLVLQADKTQIYHYENANLLSCNTLVLENVENGRSVINYLGFTFDGKEVTIRDKTITKYYYRLYRKLNTIVKNDGYTPNGRKISCKNVYEKYSIKGSKVRGKDGKNMGNFISYVQRAESIFGDSEPINRKTKRHMLKIRRKIDKAFGK</sequence>
<dbReference type="EMBL" id="QSHZ01000008">
    <property type="protein sequence ID" value="RHC56604.1"/>
    <property type="molecule type" value="Genomic_DNA"/>
</dbReference>
<dbReference type="InterPro" id="IPR000477">
    <property type="entry name" value="RT_dom"/>
</dbReference>
<name>A0A414AXF9_9FIRM</name>
<dbReference type="Pfam" id="PF00078">
    <property type="entry name" value="RVT_1"/>
    <property type="match status" value="1"/>
</dbReference>
<dbReference type="AlphaFoldDB" id="A0A414AXF9"/>
<comment type="caution">
    <text evidence="2">The sequence shown here is derived from an EMBL/GenBank/DDBJ whole genome shotgun (WGS) entry which is preliminary data.</text>
</comment>